<dbReference type="Gene3D" id="1.10.10.60">
    <property type="entry name" value="Homeodomain-like"/>
    <property type="match status" value="2"/>
</dbReference>
<dbReference type="Proteomes" id="UP000776700">
    <property type="component" value="Unassembled WGS sequence"/>
</dbReference>
<dbReference type="SUPFAM" id="SSF46689">
    <property type="entry name" value="Homeodomain-like"/>
    <property type="match status" value="1"/>
</dbReference>
<keyword evidence="1" id="KW-0805">Transcription regulation</keyword>
<dbReference type="Gene3D" id="2.60.120.10">
    <property type="entry name" value="Jelly Rolls"/>
    <property type="match status" value="1"/>
</dbReference>
<evidence type="ECO:0000256" key="3">
    <source>
        <dbReference type="ARBA" id="ARBA00023163"/>
    </source>
</evidence>
<dbReference type="PANTHER" id="PTHR43280">
    <property type="entry name" value="ARAC-FAMILY TRANSCRIPTIONAL REGULATOR"/>
    <property type="match status" value="1"/>
</dbReference>
<evidence type="ECO:0000313" key="6">
    <source>
        <dbReference type="Proteomes" id="UP000776700"/>
    </source>
</evidence>
<dbReference type="PRINTS" id="PR00032">
    <property type="entry name" value="HTHARAC"/>
</dbReference>
<dbReference type="InterPro" id="IPR003313">
    <property type="entry name" value="AraC-bd"/>
</dbReference>
<evidence type="ECO:0000259" key="4">
    <source>
        <dbReference type="PROSITE" id="PS01124"/>
    </source>
</evidence>
<reference evidence="5" key="1">
    <citation type="journal article" date="2021" name="PeerJ">
        <title>Extensive microbial diversity within the chicken gut microbiome revealed by metagenomics and culture.</title>
        <authorList>
            <person name="Gilroy R."/>
            <person name="Ravi A."/>
            <person name="Getino M."/>
            <person name="Pursley I."/>
            <person name="Horton D.L."/>
            <person name="Alikhan N.F."/>
            <person name="Baker D."/>
            <person name="Gharbi K."/>
            <person name="Hall N."/>
            <person name="Watson M."/>
            <person name="Adriaenssens E.M."/>
            <person name="Foster-Nyarko E."/>
            <person name="Jarju S."/>
            <person name="Secka A."/>
            <person name="Antonio M."/>
            <person name="Oren A."/>
            <person name="Chaudhuri R.R."/>
            <person name="La Ragione R."/>
            <person name="Hildebrand F."/>
            <person name="Pallen M.J."/>
        </authorList>
    </citation>
    <scope>NUCLEOTIDE SEQUENCE</scope>
    <source>
        <strain evidence="5">1277</strain>
    </source>
</reference>
<evidence type="ECO:0000256" key="2">
    <source>
        <dbReference type="ARBA" id="ARBA00023125"/>
    </source>
</evidence>
<proteinExistence type="predicted"/>
<feature type="domain" description="HTH araC/xylS-type" evidence="4">
    <location>
        <begin position="174"/>
        <end position="273"/>
    </location>
</feature>
<gene>
    <name evidence="5" type="ORF">K8V90_04020</name>
</gene>
<evidence type="ECO:0000313" key="5">
    <source>
        <dbReference type="EMBL" id="HJG96254.1"/>
    </source>
</evidence>
<organism evidence="5 6">
    <name type="scientific">Romboutsia timonensis</name>
    <dbReference type="NCBI Taxonomy" id="1776391"/>
    <lineage>
        <taxon>Bacteria</taxon>
        <taxon>Bacillati</taxon>
        <taxon>Bacillota</taxon>
        <taxon>Clostridia</taxon>
        <taxon>Peptostreptococcales</taxon>
        <taxon>Peptostreptococcaceae</taxon>
        <taxon>Romboutsia</taxon>
    </lineage>
</organism>
<dbReference type="InterPro" id="IPR014710">
    <property type="entry name" value="RmlC-like_jellyroll"/>
</dbReference>
<dbReference type="SMART" id="SM00342">
    <property type="entry name" value="HTH_ARAC"/>
    <property type="match status" value="1"/>
</dbReference>
<dbReference type="InterPro" id="IPR018062">
    <property type="entry name" value="HTH_AraC-typ_CS"/>
</dbReference>
<dbReference type="Pfam" id="PF02311">
    <property type="entry name" value="AraC_binding"/>
    <property type="match status" value="1"/>
</dbReference>
<evidence type="ECO:0000256" key="1">
    <source>
        <dbReference type="ARBA" id="ARBA00023015"/>
    </source>
</evidence>
<protein>
    <submittedName>
        <fullName evidence="5">AraC family transcriptional regulator</fullName>
    </submittedName>
</protein>
<dbReference type="AlphaFoldDB" id="A0A921N0T0"/>
<dbReference type="GO" id="GO:0003700">
    <property type="term" value="F:DNA-binding transcription factor activity"/>
    <property type="evidence" value="ECO:0007669"/>
    <property type="project" value="InterPro"/>
</dbReference>
<dbReference type="Pfam" id="PF12833">
    <property type="entry name" value="HTH_18"/>
    <property type="match status" value="1"/>
</dbReference>
<keyword evidence="2" id="KW-0238">DNA-binding</keyword>
<accession>A0A921N0T0</accession>
<dbReference type="PANTHER" id="PTHR43280:SF2">
    <property type="entry name" value="HTH-TYPE TRANSCRIPTIONAL REGULATOR EXSA"/>
    <property type="match status" value="1"/>
</dbReference>
<dbReference type="EMBL" id="DYUB01000132">
    <property type="protein sequence ID" value="HJG96254.1"/>
    <property type="molecule type" value="Genomic_DNA"/>
</dbReference>
<dbReference type="InterPro" id="IPR009057">
    <property type="entry name" value="Homeodomain-like_sf"/>
</dbReference>
<dbReference type="PROSITE" id="PS00041">
    <property type="entry name" value="HTH_ARAC_FAMILY_1"/>
    <property type="match status" value="1"/>
</dbReference>
<dbReference type="InterPro" id="IPR037923">
    <property type="entry name" value="HTH-like"/>
</dbReference>
<keyword evidence="3" id="KW-0804">Transcription</keyword>
<comment type="caution">
    <text evidence="5">The sequence shown here is derived from an EMBL/GenBank/DDBJ whole genome shotgun (WGS) entry which is preliminary data.</text>
</comment>
<dbReference type="PROSITE" id="PS01124">
    <property type="entry name" value="HTH_ARAC_FAMILY_2"/>
    <property type="match status" value="1"/>
</dbReference>
<dbReference type="InterPro" id="IPR018060">
    <property type="entry name" value="HTH_AraC"/>
</dbReference>
<reference evidence="5" key="2">
    <citation type="submission" date="2021-09" db="EMBL/GenBank/DDBJ databases">
        <authorList>
            <person name="Gilroy R."/>
        </authorList>
    </citation>
    <scope>NUCLEOTIDE SEQUENCE</scope>
    <source>
        <strain evidence="5">1277</strain>
    </source>
</reference>
<dbReference type="InterPro" id="IPR020449">
    <property type="entry name" value="Tscrpt_reg_AraC-type_HTH"/>
</dbReference>
<dbReference type="GO" id="GO:0043565">
    <property type="term" value="F:sequence-specific DNA binding"/>
    <property type="evidence" value="ECO:0007669"/>
    <property type="project" value="InterPro"/>
</dbReference>
<name>A0A921N0T0_9FIRM</name>
<dbReference type="SUPFAM" id="SSF51215">
    <property type="entry name" value="Regulatory protein AraC"/>
    <property type="match status" value="1"/>
</dbReference>
<dbReference type="CDD" id="cd06986">
    <property type="entry name" value="cupin_MmsR-like_N"/>
    <property type="match status" value="1"/>
</dbReference>
<sequence length="287" mass="33504">MSNHFSLELTNRDFKDLFLCTCGIHECPPGHSYGPAIRPYYLIHYIIDGCGTYYVNDQKYKLSKNQGFLINPNKLTFYQADKDNPWKYLYISFDGEKVDTYMNSIGLYGDNLTFTYDKDDNLKNHLIDMLNHSTLSTSNELKLQGLLYLFFSDLASISTKPYKEKNSFENTYITKAIEFIEKNYDNAYIKVSDISNYLCLNRTYLTSLFNKHLNTSPQKFLMEFRIRKSEELLHQTDLPVGDIARSCGYSDPLAFSKSFKKFKGISPTLYRKEKRKFSNKLTQLPDK</sequence>